<dbReference type="Proteomes" id="UP000025227">
    <property type="component" value="Unplaced"/>
</dbReference>
<organism evidence="1 2">
    <name type="scientific">Haemonchus contortus</name>
    <name type="common">Barber pole worm</name>
    <dbReference type="NCBI Taxonomy" id="6289"/>
    <lineage>
        <taxon>Eukaryota</taxon>
        <taxon>Metazoa</taxon>
        <taxon>Ecdysozoa</taxon>
        <taxon>Nematoda</taxon>
        <taxon>Chromadorea</taxon>
        <taxon>Rhabditida</taxon>
        <taxon>Rhabditina</taxon>
        <taxon>Rhabditomorpha</taxon>
        <taxon>Strongyloidea</taxon>
        <taxon>Trichostrongylidae</taxon>
        <taxon>Haemonchus</taxon>
    </lineage>
</organism>
<dbReference type="OrthoDB" id="5902521at2759"/>
<proteinExistence type="predicted"/>
<accession>A0A7I4Z1E8</accession>
<protein>
    <submittedName>
        <fullName evidence="2">Uncharacterized protein</fullName>
    </submittedName>
</protein>
<evidence type="ECO:0000313" key="1">
    <source>
        <dbReference type="Proteomes" id="UP000025227"/>
    </source>
</evidence>
<evidence type="ECO:0000313" key="2">
    <source>
        <dbReference type="WBParaSite" id="HCON_00168210-00001"/>
    </source>
</evidence>
<sequence>MAMHQGVERFHAIMLRETTPPMCMMCLPRSVGMSVRLGEQQLADRWRKKLFKANILKVRRSRALKERLDAILKCIDEMEKEEEERMKMFGRNPWGRWRLPYQPEFETSWERVRRLDGAIETIRPGAH</sequence>
<reference evidence="2" key="1">
    <citation type="submission" date="2020-12" db="UniProtKB">
        <authorList>
            <consortium name="WormBaseParasite"/>
        </authorList>
    </citation>
    <scope>IDENTIFICATION</scope>
    <source>
        <strain evidence="2">MHco3</strain>
    </source>
</reference>
<keyword evidence="1" id="KW-1185">Reference proteome</keyword>
<dbReference type="WBParaSite" id="HCON_00168210-00001">
    <property type="protein sequence ID" value="HCON_00168210-00001"/>
    <property type="gene ID" value="HCON_00168210"/>
</dbReference>
<name>A0A7I4Z1E8_HAECO</name>
<dbReference type="AlphaFoldDB" id="A0A7I4Z1E8"/>